<feature type="region of interest" description="Disordered" evidence="1">
    <location>
        <begin position="87"/>
        <end position="111"/>
    </location>
</feature>
<comment type="caution">
    <text evidence="2">The sequence shown here is derived from an EMBL/GenBank/DDBJ whole genome shotgun (WGS) entry which is preliminary data.</text>
</comment>
<gene>
    <name evidence="2" type="primary">ga24414</name>
    <name evidence="2" type="ORF">PR202_ga24414</name>
</gene>
<reference evidence="2" key="1">
    <citation type="journal article" date="2018" name="DNA Res.">
        <title>Multiple hybrid de novo genome assembly of finger millet, an orphan allotetraploid crop.</title>
        <authorList>
            <person name="Hatakeyama M."/>
            <person name="Aluri S."/>
            <person name="Balachadran M.T."/>
            <person name="Sivarajan S.R."/>
            <person name="Patrignani A."/>
            <person name="Gruter S."/>
            <person name="Poveda L."/>
            <person name="Shimizu-Inatsugi R."/>
            <person name="Baeten J."/>
            <person name="Francoijs K.J."/>
            <person name="Nataraja K.N."/>
            <person name="Reddy Y.A.N."/>
            <person name="Phadnis S."/>
            <person name="Ravikumar R.L."/>
            <person name="Schlapbach R."/>
            <person name="Sreeman S.M."/>
            <person name="Shimizu K.K."/>
        </authorList>
    </citation>
    <scope>NUCLEOTIDE SEQUENCE</scope>
</reference>
<protein>
    <submittedName>
        <fullName evidence="2">Uncharacterized protein</fullName>
    </submittedName>
</protein>
<keyword evidence="3" id="KW-1185">Reference proteome</keyword>
<evidence type="ECO:0000313" key="2">
    <source>
        <dbReference type="EMBL" id="GJN06660.1"/>
    </source>
</evidence>
<dbReference type="Proteomes" id="UP001054889">
    <property type="component" value="Unassembled WGS sequence"/>
</dbReference>
<reference evidence="2" key="2">
    <citation type="submission" date="2021-12" db="EMBL/GenBank/DDBJ databases">
        <title>Resequencing data analysis of finger millet.</title>
        <authorList>
            <person name="Hatakeyama M."/>
            <person name="Aluri S."/>
            <person name="Balachadran M.T."/>
            <person name="Sivarajan S.R."/>
            <person name="Poveda L."/>
            <person name="Shimizu-Inatsugi R."/>
            <person name="Schlapbach R."/>
            <person name="Sreeman S.M."/>
            <person name="Shimizu K.K."/>
        </authorList>
    </citation>
    <scope>NUCLEOTIDE SEQUENCE</scope>
</reference>
<sequence>MESSGPAREGTRPLTYTASLLGYKSCAALMGPVGRRQRWGCPASLGTSKSRRAGAANTRREAALVHRAMQGVVGWLASAGGVNCEVEEEEEAKAPPEARGEGEGRQRRRWN</sequence>
<dbReference type="AlphaFoldDB" id="A0AAV5D8T2"/>
<dbReference type="EMBL" id="BQKI01000013">
    <property type="protein sequence ID" value="GJN06660.1"/>
    <property type="molecule type" value="Genomic_DNA"/>
</dbReference>
<feature type="compositionally biased region" description="Basic and acidic residues" evidence="1">
    <location>
        <begin position="92"/>
        <end position="105"/>
    </location>
</feature>
<name>A0AAV5D8T2_ELECO</name>
<organism evidence="2 3">
    <name type="scientific">Eleusine coracana subsp. coracana</name>
    <dbReference type="NCBI Taxonomy" id="191504"/>
    <lineage>
        <taxon>Eukaryota</taxon>
        <taxon>Viridiplantae</taxon>
        <taxon>Streptophyta</taxon>
        <taxon>Embryophyta</taxon>
        <taxon>Tracheophyta</taxon>
        <taxon>Spermatophyta</taxon>
        <taxon>Magnoliopsida</taxon>
        <taxon>Liliopsida</taxon>
        <taxon>Poales</taxon>
        <taxon>Poaceae</taxon>
        <taxon>PACMAD clade</taxon>
        <taxon>Chloridoideae</taxon>
        <taxon>Cynodonteae</taxon>
        <taxon>Eleusininae</taxon>
        <taxon>Eleusine</taxon>
    </lineage>
</organism>
<accession>A0AAV5D8T2</accession>
<evidence type="ECO:0000256" key="1">
    <source>
        <dbReference type="SAM" id="MobiDB-lite"/>
    </source>
</evidence>
<proteinExistence type="predicted"/>
<evidence type="ECO:0000313" key="3">
    <source>
        <dbReference type="Proteomes" id="UP001054889"/>
    </source>
</evidence>